<evidence type="ECO:0000256" key="1">
    <source>
        <dbReference type="ARBA" id="ARBA00004651"/>
    </source>
</evidence>
<dbReference type="PANTHER" id="PTHR37937">
    <property type="entry name" value="CONJUGATIVE TRANSFER: DNA TRANSPORT"/>
    <property type="match status" value="1"/>
</dbReference>
<evidence type="ECO:0000256" key="2">
    <source>
        <dbReference type="ARBA" id="ARBA00008806"/>
    </source>
</evidence>
<dbReference type="CDD" id="cd01127">
    <property type="entry name" value="TrwB_TraG_TraD_VirD4"/>
    <property type="match status" value="2"/>
</dbReference>
<dbReference type="Proteomes" id="UP000262621">
    <property type="component" value="Unassembled WGS sequence"/>
</dbReference>
<evidence type="ECO:0000256" key="5">
    <source>
        <dbReference type="ARBA" id="ARBA00022989"/>
    </source>
</evidence>
<protein>
    <recommendedName>
        <fullName evidence="10">Type IV secretory system conjugative DNA transfer family protein</fullName>
    </recommendedName>
</protein>
<keyword evidence="5" id="KW-1133">Transmembrane helix</keyword>
<evidence type="ECO:0008006" key="10">
    <source>
        <dbReference type="Google" id="ProtNLM"/>
    </source>
</evidence>
<dbReference type="OrthoDB" id="226701at2"/>
<reference evidence="8 9" key="1">
    <citation type="submission" date="2018-08" db="EMBL/GenBank/DDBJ databases">
        <title>Verrucosispora craniellae sp. nov., isolated from a marine sponge in the South China Sea.</title>
        <authorList>
            <person name="Li L."/>
            <person name="Lin H.W."/>
        </authorList>
    </citation>
    <scope>NUCLEOTIDE SEQUENCE [LARGE SCALE GENOMIC DNA]</scope>
    <source>
        <strain evidence="8 9">LHW63014</strain>
    </source>
</reference>
<keyword evidence="9" id="KW-1185">Reference proteome</keyword>
<evidence type="ECO:0000313" key="9">
    <source>
        <dbReference type="Proteomes" id="UP000262621"/>
    </source>
</evidence>
<evidence type="ECO:0000313" key="8">
    <source>
        <dbReference type="EMBL" id="RFS45186.1"/>
    </source>
</evidence>
<evidence type="ECO:0000256" key="3">
    <source>
        <dbReference type="ARBA" id="ARBA00022475"/>
    </source>
</evidence>
<dbReference type="GO" id="GO:0005886">
    <property type="term" value="C:plasma membrane"/>
    <property type="evidence" value="ECO:0007669"/>
    <property type="project" value="UniProtKB-SubCell"/>
</dbReference>
<dbReference type="SUPFAM" id="SSF52540">
    <property type="entry name" value="P-loop containing nucleoside triphosphate hydrolases"/>
    <property type="match status" value="1"/>
</dbReference>
<comment type="similarity">
    <text evidence="2">Belongs to the VirD4/TraG family.</text>
</comment>
<feature type="compositionally biased region" description="Pro residues" evidence="7">
    <location>
        <begin position="455"/>
        <end position="465"/>
    </location>
</feature>
<evidence type="ECO:0000256" key="4">
    <source>
        <dbReference type="ARBA" id="ARBA00022692"/>
    </source>
</evidence>
<dbReference type="Pfam" id="PF02534">
    <property type="entry name" value="T4SS-DNA_transf"/>
    <property type="match status" value="1"/>
</dbReference>
<keyword evidence="6" id="KW-0472">Membrane</keyword>
<proteinExistence type="inferred from homology"/>
<evidence type="ECO:0000256" key="6">
    <source>
        <dbReference type="ARBA" id="ARBA00023136"/>
    </source>
</evidence>
<dbReference type="AlphaFoldDB" id="A0A372FXD7"/>
<accession>A0A372FXD7</accession>
<dbReference type="InterPro" id="IPR027417">
    <property type="entry name" value="P-loop_NTPase"/>
</dbReference>
<evidence type="ECO:0000256" key="7">
    <source>
        <dbReference type="SAM" id="MobiDB-lite"/>
    </source>
</evidence>
<name>A0A372FXD7_9ACTN</name>
<keyword evidence="3" id="KW-1003">Cell membrane</keyword>
<dbReference type="EMBL" id="QVFU01000019">
    <property type="protein sequence ID" value="RFS45186.1"/>
    <property type="molecule type" value="Genomic_DNA"/>
</dbReference>
<sequence length="465" mass="51286">MSKLILGRAVVRHLEPEPLSKSQFAQRRPSDTGVRARIGLGEEHIIDDAELGPVVASDDDSHLMTIAPTGAGKGRDVIIPNLLTYEGSVVVIDPKGENYDVTHEHRRTVLGNEIVLLDPFGASHGGSDKRGSLNPFDVFGALRRDDDAAEEAEDFGRVLSDILMGGIQSLSDPFWDEMAQLLIAALAADLMTGQPDRPDTLQELRTQLFESDLRYRIAVALDTRSKSMPPGTRQEFEMLLSIDAEKTFSGIVATAAQQLAAFSSRRTMDATARTSFALSDLTDPERRISIYVVIPPHKLRTHQRLLRAWVGCLLYYVMNSRSINQSRLLFLIDEAAQLGRFSLLQEAITLLRGYGLRTWTFWQDLAQLSSLYGVAAETMINNSGVLQVFSPANFGAATALSLRIGCSVGELLQLAPDEQVIAFKNEWPTKMERFNHLTDPVLRGWARANPRHGNTPPPPAPPPPT</sequence>
<comment type="subcellular location">
    <subcellularLocation>
        <location evidence="1">Cell membrane</location>
        <topology evidence="1">Multi-pass membrane protein</topology>
    </subcellularLocation>
</comment>
<dbReference type="Gene3D" id="3.40.50.300">
    <property type="entry name" value="P-loop containing nucleotide triphosphate hydrolases"/>
    <property type="match status" value="1"/>
</dbReference>
<keyword evidence="4" id="KW-0812">Transmembrane</keyword>
<organism evidence="8 9">
    <name type="scientific">Micromonospora craniellae</name>
    <dbReference type="NCBI Taxonomy" id="2294034"/>
    <lineage>
        <taxon>Bacteria</taxon>
        <taxon>Bacillati</taxon>
        <taxon>Actinomycetota</taxon>
        <taxon>Actinomycetes</taxon>
        <taxon>Micromonosporales</taxon>
        <taxon>Micromonosporaceae</taxon>
        <taxon>Micromonospora</taxon>
    </lineage>
</organism>
<feature type="region of interest" description="Disordered" evidence="7">
    <location>
        <begin position="446"/>
        <end position="465"/>
    </location>
</feature>
<dbReference type="InterPro" id="IPR003688">
    <property type="entry name" value="TraG/VirD4"/>
</dbReference>
<dbReference type="InterPro" id="IPR051539">
    <property type="entry name" value="T4SS-coupling_protein"/>
</dbReference>
<comment type="caution">
    <text evidence="8">The sequence shown here is derived from an EMBL/GenBank/DDBJ whole genome shotgun (WGS) entry which is preliminary data.</text>
</comment>
<gene>
    <name evidence="8" type="ORF">D0Q02_18470</name>
</gene>
<dbReference type="RefSeq" id="WP_117229261.1">
    <property type="nucleotide sequence ID" value="NZ_CP061725.1"/>
</dbReference>
<dbReference type="PANTHER" id="PTHR37937:SF1">
    <property type="entry name" value="CONJUGATIVE TRANSFER: DNA TRANSPORT"/>
    <property type="match status" value="1"/>
</dbReference>